<dbReference type="InterPro" id="IPR009686">
    <property type="entry name" value="Senescence/spartin_C"/>
</dbReference>
<feature type="domain" description="Senescence" evidence="2">
    <location>
        <begin position="344"/>
        <end position="514"/>
    </location>
</feature>
<feature type="compositionally biased region" description="Polar residues" evidence="1">
    <location>
        <begin position="82"/>
        <end position="92"/>
    </location>
</feature>
<feature type="compositionally biased region" description="Polar residues" evidence="1">
    <location>
        <begin position="57"/>
        <end position="67"/>
    </location>
</feature>
<protein>
    <recommendedName>
        <fullName evidence="2">Senescence domain-containing protein</fullName>
    </recommendedName>
</protein>
<dbReference type="EMBL" id="JBHFFA010000007">
    <property type="protein sequence ID" value="KAL2611727.1"/>
    <property type="molecule type" value="Genomic_DNA"/>
</dbReference>
<evidence type="ECO:0000313" key="3">
    <source>
        <dbReference type="EMBL" id="KAL2611727.1"/>
    </source>
</evidence>
<organism evidence="3 4">
    <name type="scientific">Riccia fluitans</name>
    <dbReference type="NCBI Taxonomy" id="41844"/>
    <lineage>
        <taxon>Eukaryota</taxon>
        <taxon>Viridiplantae</taxon>
        <taxon>Streptophyta</taxon>
        <taxon>Embryophyta</taxon>
        <taxon>Marchantiophyta</taxon>
        <taxon>Marchantiopsida</taxon>
        <taxon>Marchantiidae</taxon>
        <taxon>Marchantiales</taxon>
        <taxon>Ricciaceae</taxon>
        <taxon>Riccia</taxon>
    </lineage>
</organism>
<feature type="compositionally biased region" description="Low complexity" evidence="1">
    <location>
        <begin position="110"/>
        <end position="124"/>
    </location>
</feature>
<evidence type="ECO:0000259" key="2">
    <source>
        <dbReference type="Pfam" id="PF06911"/>
    </source>
</evidence>
<comment type="caution">
    <text evidence="3">The sequence shown here is derived from an EMBL/GenBank/DDBJ whole genome shotgun (WGS) entry which is preliminary data.</text>
</comment>
<dbReference type="Proteomes" id="UP001605036">
    <property type="component" value="Unassembled WGS sequence"/>
</dbReference>
<gene>
    <name evidence="3" type="ORF">R1flu_023419</name>
</gene>
<feature type="region of interest" description="Disordered" evidence="1">
    <location>
        <begin position="57"/>
        <end position="76"/>
    </location>
</feature>
<sequence>MSWIKDKLSGKGSNGAPDQANFMVGSDRWLGNTSGQPSPVPPAGSFKNPEAANLAVQNAQSGQQNPYLYTEPLTPDSLNRAVESTSISTPGENKSVYPEIYGGPRSSGQEAEAVNASSSESSKSLYPEVFNPPGSDGEEVEVLTGEQVLVTVPGAIVHLIDQEESVHLASGEFQLIRYVQEKTKVVVIAKVGDELKWPLVQDMPTVKVDPTHYYFSLRVPKGLDSQPGEPVQSDGNQTQTLNYGVTFSPPSSEQETAMLQEVEMFLQRYSTFSAPTVVEKDAAQDVKDIDEAKLPPAEDPSFPGKVVAATTLSNDGQMVTEETSAAFWTTMAPNVDDYNSKAAKGIATGAGHVIRGILWLSETTVQQLDSGHEYMRSKFKPKKDPSKISPTTIANMRRVRKLTGMTDRVAKGVLGGIVYTTGLFSSAVINSPPGRAFFKLLPGEVALVSLDAFSRVFDAVEKGGKDVMSRSSEVTQDFVNYRYGHSAKDVTKESFSTVENVISTAWTLTKIRKALNPKRSKTSGKRGVLKAVAREVNANRNK</sequence>
<dbReference type="Pfam" id="PF06911">
    <property type="entry name" value="Senescence"/>
    <property type="match status" value="1"/>
</dbReference>
<keyword evidence="4" id="KW-1185">Reference proteome</keyword>
<name>A0ABD1XS48_9MARC</name>
<dbReference type="InterPro" id="IPR045036">
    <property type="entry name" value="Spartin-like"/>
</dbReference>
<feature type="region of interest" description="Disordered" evidence="1">
    <location>
        <begin position="81"/>
        <end position="138"/>
    </location>
</feature>
<accession>A0ABD1XS48</accession>
<dbReference type="AlphaFoldDB" id="A0ABD1XS48"/>
<reference evidence="3 4" key="1">
    <citation type="submission" date="2024-09" db="EMBL/GenBank/DDBJ databases">
        <title>Chromosome-scale assembly of Riccia fluitans.</title>
        <authorList>
            <person name="Paukszto L."/>
            <person name="Sawicki J."/>
            <person name="Karawczyk K."/>
            <person name="Piernik-Szablinska J."/>
            <person name="Szczecinska M."/>
            <person name="Mazdziarz M."/>
        </authorList>
    </citation>
    <scope>NUCLEOTIDE SEQUENCE [LARGE SCALE GENOMIC DNA]</scope>
    <source>
        <strain evidence="3">Rf_01</strain>
        <tissue evidence="3">Aerial parts of the thallus</tissue>
    </source>
</reference>
<evidence type="ECO:0000313" key="4">
    <source>
        <dbReference type="Proteomes" id="UP001605036"/>
    </source>
</evidence>
<evidence type="ECO:0000256" key="1">
    <source>
        <dbReference type="SAM" id="MobiDB-lite"/>
    </source>
</evidence>
<proteinExistence type="predicted"/>
<dbReference type="PANTHER" id="PTHR21068">
    <property type="entry name" value="SPARTIN"/>
    <property type="match status" value="1"/>
</dbReference>
<dbReference type="PANTHER" id="PTHR21068:SF43">
    <property type="entry name" value="SPARTIN"/>
    <property type="match status" value="1"/>
</dbReference>
<feature type="region of interest" description="Disordered" evidence="1">
    <location>
        <begin position="1"/>
        <end position="48"/>
    </location>
</feature>